<feature type="transmembrane region" description="Helical" evidence="8">
    <location>
        <begin position="220"/>
        <end position="240"/>
    </location>
</feature>
<feature type="transmembrane region" description="Helical" evidence="8">
    <location>
        <begin position="96"/>
        <end position="115"/>
    </location>
</feature>
<dbReference type="InterPro" id="IPR036259">
    <property type="entry name" value="MFS_trans_sf"/>
</dbReference>
<evidence type="ECO:0000256" key="3">
    <source>
        <dbReference type="ARBA" id="ARBA00022475"/>
    </source>
</evidence>
<gene>
    <name evidence="10" type="ORF">GCM10010517_34560</name>
</gene>
<dbReference type="PANTHER" id="PTHR42718:SF39">
    <property type="entry name" value="ACTINORHODIN TRANSPORTER-RELATED"/>
    <property type="match status" value="1"/>
</dbReference>
<dbReference type="PROSITE" id="PS50850">
    <property type="entry name" value="MFS"/>
    <property type="match status" value="1"/>
</dbReference>
<dbReference type="InterPro" id="IPR004638">
    <property type="entry name" value="EmrB-like"/>
</dbReference>
<dbReference type="Proteomes" id="UP001500831">
    <property type="component" value="Unassembled WGS sequence"/>
</dbReference>
<keyword evidence="4 8" id="KW-0812">Transmembrane</keyword>
<evidence type="ECO:0000256" key="4">
    <source>
        <dbReference type="ARBA" id="ARBA00022692"/>
    </source>
</evidence>
<feature type="transmembrane region" description="Helical" evidence="8">
    <location>
        <begin position="30"/>
        <end position="54"/>
    </location>
</feature>
<feature type="transmembrane region" description="Helical" evidence="8">
    <location>
        <begin position="461"/>
        <end position="483"/>
    </location>
</feature>
<dbReference type="PANTHER" id="PTHR42718">
    <property type="entry name" value="MAJOR FACILITATOR SUPERFAMILY MULTIDRUG TRANSPORTER MFSC"/>
    <property type="match status" value="1"/>
</dbReference>
<feature type="transmembrane region" description="Helical" evidence="8">
    <location>
        <begin position="121"/>
        <end position="142"/>
    </location>
</feature>
<comment type="caution">
    <text evidence="10">The sequence shown here is derived from an EMBL/GenBank/DDBJ whole genome shotgun (WGS) entry which is preliminary data.</text>
</comment>
<evidence type="ECO:0000256" key="1">
    <source>
        <dbReference type="ARBA" id="ARBA00004651"/>
    </source>
</evidence>
<feature type="region of interest" description="Disordered" evidence="7">
    <location>
        <begin position="1"/>
        <end position="22"/>
    </location>
</feature>
<keyword evidence="2" id="KW-0813">Transport</keyword>
<sequence>MKSKAVIMIPSRSPVSPREQQEADPRRWKALTVCLVAGFMTLLDVSIVNVALPSIRAGLDAPQSDLQWVVSGYALTFGLVLVPAGRFGDMHGRRNAFVFGVALFTLASAAAGIAANSTWLVVARLVQGVAGGVINPQVSGLIQQLFRGAERGRAFGMLGATIGVSTAIGPLLGGLLIHLGGGHDGWRLVFYVNVPIGILAVVLAYRYIGGRAPRGRSRASMDPVGVLLLAAGVVLVLLPLVEGQEWQGPGRWLLVPAGLAVIAVFAGWERRYGRRREPVVDLSLFRRRSYALGALLAALYFAGFTAIFFVLTLYLQNGLGYSPLEAGLATTPFAAGSAVTSMLGGRIVTRLGRPLVVAGLLLVAVALAVTVLAVRLVPGEHVAWATAVPLLLAGLGSGLVISPNQTLTLSEVPVARAGSAGGVLQTGQRMGAALGIAVIGAVFFAGVASSHGDHAAAFRHALLVTIAFVLAALTVALADVTAARRASRRTARRTGTRR</sequence>
<reference evidence="10 11" key="1">
    <citation type="journal article" date="2019" name="Int. J. Syst. Evol. Microbiol.">
        <title>The Global Catalogue of Microorganisms (GCM) 10K type strain sequencing project: providing services to taxonomists for standard genome sequencing and annotation.</title>
        <authorList>
            <consortium name="The Broad Institute Genomics Platform"/>
            <consortium name="The Broad Institute Genome Sequencing Center for Infectious Disease"/>
            <person name="Wu L."/>
            <person name="Ma J."/>
        </authorList>
    </citation>
    <scope>NUCLEOTIDE SEQUENCE [LARGE SCALE GENOMIC DNA]</scope>
    <source>
        <strain evidence="10 11">JCM 6242</strain>
    </source>
</reference>
<dbReference type="EMBL" id="BAAAVI010000022">
    <property type="protein sequence ID" value="GAA2873970.1"/>
    <property type="molecule type" value="Genomic_DNA"/>
</dbReference>
<keyword evidence="6 8" id="KW-0472">Membrane</keyword>
<dbReference type="NCBIfam" id="TIGR00711">
    <property type="entry name" value="efflux_EmrB"/>
    <property type="match status" value="1"/>
</dbReference>
<keyword evidence="3" id="KW-1003">Cell membrane</keyword>
<evidence type="ECO:0000259" key="9">
    <source>
        <dbReference type="PROSITE" id="PS50850"/>
    </source>
</evidence>
<feature type="transmembrane region" description="Helical" evidence="8">
    <location>
        <begin position="355"/>
        <end position="376"/>
    </location>
</feature>
<feature type="transmembrane region" description="Helical" evidence="8">
    <location>
        <begin position="289"/>
        <end position="314"/>
    </location>
</feature>
<dbReference type="PRINTS" id="PR01036">
    <property type="entry name" value="TCRTETB"/>
</dbReference>
<keyword evidence="11" id="KW-1185">Reference proteome</keyword>
<evidence type="ECO:0000313" key="10">
    <source>
        <dbReference type="EMBL" id="GAA2873970.1"/>
    </source>
</evidence>
<feature type="transmembrane region" description="Helical" evidence="8">
    <location>
        <begin position="252"/>
        <end position="268"/>
    </location>
</feature>
<accession>A0ABN3VYD6</accession>
<keyword evidence="5 8" id="KW-1133">Transmembrane helix</keyword>
<evidence type="ECO:0000256" key="5">
    <source>
        <dbReference type="ARBA" id="ARBA00022989"/>
    </source>
</evidence>
<name>A0ABN3VYD6_9ACTN</name>
<dbReference type="Pfam" id="PF07690">
    <property type="entry name" value="MFS_1"/>
    <property type="match status" value="1"/>
</dbReference>
<feature type="transmembrane region" description="Helical" evidence="8">
    <location>
        <begin position="66"/>
        <end position="84"/>
    </location>
</feature>
<feature type="transmembrane region" description="Helical" evidence="8">
    <location>
        <begin position="188"/>
        <end position="208"/>
    </location>
</feature>
<evidence type="ECO:0000256" key="7">
    <source>
        <dbReference type="SAM" id="MobiDB-lite"/>
    </source>
</evidence>
<organism evidence="10 11">
    <name type="scientific">Streptosporangium fragile</name>
    <dbReference type="NCBI Taxonomy" id="46186"/>
    <lineage>
        <taxon>Bacteria</taxon>
        <taxon>Bacillati</taxon>
        <taxon>Actinomycetota</taxon>
        <taxon>Actinomycetes</taxon>
        <taxon>Streptosporangiales</taxon>
        <taxon>Streptosporangiaceae</taxon>
        <taxon>Streptosporangium</taxon>
    </lineage>
</organism>
<dbReference type="InterPro" id="IPR005829">
    <property type="entry name" value="Sugar_transporter_CS"/>
</dbReference>
<evidence type="ECO:0000256" key="2">
    <source>
        <dbReference type="ARBA" id="ARBA00022448"/>
    </source>
</evidence>
<feature type="domain" description="Major facilitator superfamily (MFS) profile" evidence="9">
    <location>
        <begin position="30"/>
        <end position="484"/>
    </location>
</feature>
<feature type="transmembrane region" description="Helical" evidence="8">
    <location>
        <begin position="431"/>
        <end position="449"/>
    </location>
</feature>
<proteinExistence type="predicted"/>
<dbReference type="PROSITE" id="PS00217">
    <property type="entry name" value="SUGAR_TRANSPORT_2"/>
    <property type="match status" value="1"/>
</dbReference>
<dbReference type="Gene3D" id="1.20.1720.10">
    <property type="entry name" value="Multidrug resistance protein D"/>
    <property type="match status" value="1"/>
</dbReference>
<dbReference type="CDD" id="cd17321">
    <property type="entry name" value="MFS_MMR_MDR_like"/>
    <property type="match status" value="1"/>
</dbReference>
<evidence type="ECO:0000256" key="8">
    <source>
        <dbReference type="SAM" id="Phobius"/>
    </source>
</evidence>
<dbReference type="InterPro" id="IPR011701">
    <property type="entry name" value="MFS"/>
</dbReference>
<feature type="transmembrane region" description="Helical" evidence="8">
    <location>
        <begin position="326"/>
        <end position="343"/>
    </location>
</feature>
<feature type="transmembrane region" description="Helical" evidence="8">
    <location>
        <begin position="154"/>
        <end position="176"/>
    </location>
</feature>
<dbReference type="InterPro" id="IPR020846">
    <property type="entry name" value="MFS_dom"/>
</dbReference>
<comment type="subcellular location">
    <subcellularLocation>
        <location evidence="1">Cell membrane</location>
        <topology evidence="1">Multi-pass membrane protein</topology>
    </subcellularLocation>
</comment>
<evidence type="ECO:0000313" key="11">
    <source>
        <dbReference type="Proteomes" id="UP001500831"/>
    </source>
</evidence>
<dbReference type="SUPFAM" id="SSF103473">
    <property type="entry name" value="MFS general substrate transporter"/>
    <property type="match status" value="1"/>
</dbReference>
<protein>
    <submittedName>
        <fullName evidence="10">MFS transporter</fullName>
    </submittedName>
</protein>
<feature type="transmembrane region" description="Helical" evidence="8">
    <location>
        <begin position="382"/>
        <end position="401"/>
    </location>
</feature>
<evidence type="ECO:0000256" key="6">
    <source>
        <dbReference type="ARBA" id="ARBA00023136"/>
    </source>
</evidence>
<dbReference type="Gene3D" id="1.20.1250.20">
    <property type="entry name" value="MFS general substrate transporter like domains"/>
    <property type="match status" value="1"/>
</dbReference>